<dbReference type="InterPro" id="IPR015069">
    <property type="entry name" value="2H-PEstase_DUF1868"/>
</dbReference>
<evidence type="ECO:0000313" key="2">
    <source>
        <dbReference type="EMBL" id="TRX51162.1"/>
    </source>
</evidence>
<dbReference type="Proteomes" id="UP000316859">
    <property type="component" value="Unassembled WGS sequence"/>
</dbReference>
<dbReference type="InterPro" id="IPR009097">
    <property type="entry name" value="Cyclic_Pdiesterase"/>
</dbReference>
<dbReference type="Gene3D" id="3.90.1140.10">
    <property type="entry name" value="Cyclic phosphodiesterase"/>
    <property type="match status" value="1"/>
</dbReference>
<keyword evidence="3" id="KW-1185">Reference proteome</keyword>
<protein>
    <submittedName>
        <fullName evidence="2">DUF1868 domain-containing protein</fullName>
    </submittedName>
</protein>
<name>A0ABY3CX45_9CORY</name>
<dbReference type="Pfam" id="PF08975">
    <property type="entry name" value="2H-phosphodiest"/>
    <property type="match status" value="1"/>
</dbReference>
<sequence length="231" mass="26790">MTKIANPHTWEKFTERGDVRRHPGSTFVAHVPEGSEFQQVEIRIQDDIKSRGWETDYGFTVPSSFHMTLLNGLKHRSLLGQKEAWPAWLNETDDFPDSVVRMRQRLVEANIEGPKALAVRAVEMYPLDEHLTVKLKPADESVRQEIERFRCDIGEALEIPVTSLEHYQLHSTLGYRLTQAEGNLEELSEAEELYNSWLQEMGVINLEPAFFSLFNDMQSFPPLLYFDPRER</sequence>
<comment type="caution">
    <text evidence="2">The sequence shown here is derived from an EMBL/GenBank/DDBJ whole genome shotgun (WGS) entry which is preliminary data.</text>
</comment>
<evidence type="ECO:0000259" key="1">
    <source>
        <dbReference type="Pfam" id="PF08975"/>
    </source>
</evidence>
<dbReference type="EMBL" id="VKDI01000001">
    <property type="protein sequence ID" value="TRX51162.1"/>
    <property type="molecule type" value="Genomic_DNA"/>
</dbReference>
<organism evidence="2 3">
    <name type="scientific">Corynebacterium guaraldiae</name>
    <dbReference type="NCBI Taxonomy" id="3051103"/>
    <lineage>
        <taxon>Bacteria</taxon>
        <taxon>Bacillati</taxon>
        <taxon>Actinomycetota</taxon>
        <taxon>Actinomycetes</taxon>
        <taxon>Mycobacteriales</taxon>
        <taxon>Corynebacteriaceae</taxon>
        <taxon>Corynebacterium</taxon>
    </lineage>
</organism>
<accession>A0ABY3CX45</accession>
<feature type="domain" description="DUF1868" evidence="1">
    <location>
        <begin position="12"/>
        <end position="124"/>
    </location>
</feature>
<gene>
    <name evidence="2" type="ORF">FNY88_00815</name>
</gene>
<proteinExistence type="predicted"/>
<dbReference type="RefSeq" id="WP_070521719.1">
    <property type="nucleotide sequence ID" value="NZ_VKDG01000004.1"/>
</dbReference>
<reference evidence="2 3" key="1">
    <citation type="submission" date="2019-07" db="EMBL/GenBank/DDBJ databases">
        <title>Draft genome of C. aurimucosum strain 2299.</title>
        <authorList>
            <person name="Pacheco L.G.C."/>
            <person name="Aguiar E.R.G.R."/>
            <person name="Santos C.S."/>
            <person name="Rocha D.J.P.G."/>
            <person name="Sant'Anna L.O."/>
            <person name="Mattos-Guaraldi A.L."/>
            <person name="Santos L.S."/>
        </authorList>
    </citation>
    <scope>NUCLEOTIDE SEQUENCE [LARGE SCALE GENOMIC DNA]</scope>
    <source>
        <strain evidence="2 3">2299</strain>
    </source>
</reference>
<dbReference type="SUPFAM" id="SSF55144">
    <property type="entry name" value="LigT-like"/>
    <property type="match status" value="1"/>
</dbReference>
<evidence type="ECO:0000313" key="3">
    <source>
        <dbReference type="Proteomes" id="UP000316859"/>
    </source>
</evidence>